<evidence type="ECO:0000313" key="3">
    <source>
        <dbReference type="Proteomes" id="UP000029585"/>
    </source>
</evidence>
<sequence>MEPIEIHVRLSPDDEVLALRARVAELEAQAEAARAERDRLEYKYRCESLINTELIDLCKREGVPFREALTRR</sequence>
<reference evidence="2 3" key="1">
    <citation type="submission" date="2011-08" db="EMBL/GenBank/DDBJ databases">
        <title>The Genome Sequence of Clostridium orbiscindens 1_3_50AFAA.</title>
        <authorList>
            <consortium name="The Broad Institute Genome Sequencing Platform"/>
            <person name="Earl A."/>
            <person name="Ward D."/>
            <person name="Feldgarden M."/>
            <person name="Gevers D."/>
            <person name="Daigneault M."/>
            <person name="Strauss J."/>
            <person name="Allen-Vercoe E."/>
            <person name="Young S.K."/>
            <person name="Zeng Q."/>
            <person name="Gargeya S."/>
            <person name="Fitzgerald M."/>
            <person name="Haas B."/>
            <person name="Abouelleil A."/>
            <person name="Alvarado L."/>
            <person name="Arachchi H.M."/>
            <person name="Berlin A."/>
            <person name="Brown A."/>
            <person name="Chapman S.B."/>
            <person name="Chen Z."/>
            <person name="Dunbar C."/>
            <person name="Freedman E."/>
            <person name="Gearin G."/>
            <person name="Gellesch M."/>
            <person name="Goldberg J."/>
            <person name="Griggs A."/>
            <person name="Gujja S."/>
            <person name="Heiman D."/>
            <person name="Howarth C."/>
            <person name="Larson L."/>
            <person name="Lui A."/>
            <person name="MacDonald P.J.P."/>
            <person name="Montmayeur A."/>
            <person name="Murphy C."/>
            <person name="Neiman D."/>
            <person name="Pearson M."/>
            <person name="Priest M."/>
            <person name="Roberts A."/>
            <person name="Saif S."/>
            <person name="Shea T."/>
            <person name="Shenoy N."/>
            <person name="Sisk P."/>
            <person name="Stolte C."/>
            <person name="Sykes S."/>
            <person name="Wortman J."/>
            <person name="Nusbaum C."/>
            <person name="Birren B."/>
        </authorList>
    </citation>
    <scope>NUCLEOTIDE SEQUENCE [LARGE SCALE GENOMIC DNA]</scope>
    <source>
        <strain evidence="2 3">1_3_50AFAA</strain>
    </source>
</reference>
<keyword evidence="3" id="KW-1185">Reference proteome</keyword>
<evidence type="ECO:0000256" key="1">
    <source>
        <dbReference type="SAM" id="Coils"/>
    </source>
</evidence>
<dbReference type="Proteomes" id="UP000029585">
    <property type="component" value="Unassembled WGS sequence"/>
</dbReference>
<feature type="non-terminal residue" evidence="2">
    <location>
        <position position="72"/>
    </location>
</feature>
<dbReference type="AlphaFoldDB" id="A0A096CMB5"/>
<evidence type="ECO:0000313" key="2">
    <source>
        <dbReference type="EMBL" id="KGF55902.1"/>
    </source>
</evidence>
<accession>A0A096CMB5</accession>
<dbReference type="eggNOG" id="ENOG502ZQSG">
    <property type="taxonomic scope" value="Bacteria"/>
</dbReference>
<dbReference type="HOGENOM" id="CLU_2727998_0_0_9"/>
<name>A0A096CMB5_FLAPL</name>
<dbReference type="EMBL" id="ADLO01000053">
    <property type="protein sequence ID" value="KGF55902.1"/>
    <property type="molecule type" value="Genomic_DNA"/>
</dbReference>
<gene>
    <name evidence="2" type="ORF">HMPREF9460_01506</name>
</gene>
<proteinExistence type="predicted"/>
<organism evidence="2 3">
    <name type="scientific">Flavonifractor plautii 1_3_50AFAA</name>
    <dbReference type="NCBI Taxonomy" id="742738"/>
    <lineage>
        <taxon>Bacteria</taxon>
        <taxon>Bacillati</taxon>
        <taxon>Bacillota</taxon>
        <taxon>Clostridia</taxon>
        <taxon>Eubacteriales</taxon>
        <taxon>Oscillospiraceae</taxon>
        <taxon>Flavonifractor</taxon>
    </lineage>
</organism>
<protein>
    <submittedName>
        <fullName evidence="2">Uncharacterized protein</fullName>
    </submittedName>
</protein>
<keyword evidence="1" id="KW-0175">Coiled coil</keyword>
<comment type="caution">
    <text evidence="2">The sequence shown here is derived from an EMBL/GenBank/DDBJ whole genome shotgun (WGS) entry which is preliminary data.</text>
</comment>
<feature type="coiled-coil region" evidence="1">
    <location>
        <begin position="16"/>
        <end position="43"/>
    </location>
</feature>
<dbReference type="RefSeq" id="WP_044940200.1">
    <property type="nucleotide sequence ID" value="NZ_KN174162.1"/>
</dbReference>